<keyword evidence="1" id="KW-1133">Transmembrane helix</keyword>
<protein>
    <recommendedName>
        <fullName evidence="5">Phage coat protein</fullName>
    </recommendedName>
</protein>
<organism evidence="3 4">
    <name type="scientific">Zobellella aerophila</name>
    <dbReference type="NCBI Taxonomy" id="870480"/>
    <lineage>
        <taxon>Bacteria</taxon>
        <taxon>Pseudomonadati</taxon>
        <taxon>Pseudomonadota</taxon>
        <taxon>Gammaproteobacteria</taxon>
        <taxon>Aeromonadales</taxon>
        <taxon>Aeromonadaceae</taxon>
        <taxon>Zobellella</taxon>
    </lineage>
</organism>
<dbReference type="EMBL" id="BAABCX010000010">
    <property type="protein sequence ID" value="GAA3552144.1"/>
    <property type="molecule type" value="Genomic_DNA"/>
</dbReference>
<evidence type="ECO:0008006" key="5">
    <source>
        <dbReference type="Google" id="ProtNLM"/>
    </source>
</evidence>
<dbReference type="SUPFAM" id="SSF57987">
    <property type="entry name" value="Inovirus (filamentous phage) major coat protein"/>
    <property type="match status" value="1"/>
</dbReference>
<gene>
    <name evidence="3" type="ORF">GCM10022394_35490</name>
</gene>
<accession>A0ABP6WLF5</accession>
<keyword evidence="4" id="KW-1185">Reference proteome</keyword>
<feature type="chain" id="PRO_5046026942" description="Phage coat protein" evidence="2">
    <location>
        <begin position="31"/>
        <end position="78"/>
    </location>
</feature>
<name>A0ABP6WLF5_9GAMM</name>
<dbReference type="InterPro" id="IPR008020">
    <property type="entry name" value="G8P"/>
</dbReference>
<evidence type="ECO:0000256" key="1">
    <source>
        <dbReference type="SAM" id="Phobius"/>
    </source>
</evidence>
<dbReference type="RefSeq" id="WP_344960201.1">
    <property type="nucleotide sequence ID" value="NZ_BAABCX010000010.1"/>
</dbReference>
<keyword evidence="2" id="KW-0732">Signal</keyword>
<feature type="transmembrane region" description="Helical" evidence="1">
    <location>
        <begin position="54"/>
        <end position="71"/>
    </location>
</feature>
<evidence type="ECO:0000256" key="2">
    <source>
        <dbReference type="SAM" id="SignalP"/>
    </source>
</evidence>
<evidence type="ECO:0000313" key="4">
    <source>
        <dbReference type="Proteomes" id="UP001500795"/>
    </source>
</evidence>
<reference evidence="4" key="1">
    <citation type="journal article" date="2019" name="Int. J. Syst. Evol. Microbiol.">
        <title>The Global Catalogue of Microorganisms (GCM) 10K type strain sequencing project: providing services to taxonomists for standard genome sequencing and annotation.</title>
        <authorList>
            <consortium name="The Broad Institute Genomics Platform"/>
            <consortium name="The Broad Institute Genome Sequencing Center for Infectious Disease"/>
            <person name="Wu L."/>
            <person name="Ma J."/>
        </authorList>
    </citation>
    <scope>NUCLEOTIDE SEQUENCE [LARGE SCALE GENOMIC DNA]</scope>
    <source>
        <strain evidence="4">JCM 17110</strain>
    </source>
</reference>
<dbReference type="InterPro" id="IPR023390">
    <property type="entry name" value="Phage_M13_G8P_capsid_dom_sf"/>
</dbReference>
<dbReference type="Proteomes" id="UP001500795">
    <property type="component" value="Unassembled WGS sequence"/>
</dbReference>
<keyword evidence="1" id="KW-0472">Membrane</keyword>
<proteinExistence type="predicted"/>
<dbReference type="Pfam" id="PF19199">
    <property type="entry name" value="Phage_coatGP8"/>
    <property type="match status" value="1"/>
</dbReference>
<feature type="signal peptide" evidence="2">
    <location>
        <begin position="1"/>
        <end position="30"/>
    </location>
</feature>
<sequence length="78" mass="8140">MITRIKYMMSRAVTASVVVVTALAAGSANAALPAAISTELATVQADGLAMADLVWPVVIALFGALVLFKLFKRFGSKI</sequence>
<evidence type="ECO:0000313" key="3">
    <source>
        <dbReference type="EMBL" id="GAA3552144.1"/>
    </source>
</evidence>
<dbReference type="PIRSF" id="PIRSF004117">
    <property type="entry name" value="Phage_coat_B"/>
    <property type="match status" value="1"/>
</dbReference>
<keyword evidence="1" id="KW-0812">Transmembrane</keyword>
<comment type="caution">
    <text evidence="3">The sequence shown here is derived from an EMBL/GenBank/DDBJ whole genome shotgun (WGS) entry which is preliminary data.</text>
</comment>
<dbReference type="Gene3D" id="1.20.5.80">
    <property type="match status" value="1"/>
</dbReference>